<gene>
    <name evidence="1" type="ORF">AVDCRST_MAG08-3879</name>
</gene>
<dbReference type="EMBL" id="CADCTG010000300">
    <property type="protein sequence ID" value="CAA9282464.1"/>
    <property type="molecule type" value="Genomic_DNA"/>
</dbReference>
<accession>A0A6J4JMS8</accession>
<proteinExistence type="predicted"/>
<protein>
    <submittedName>
        <fullName evidence="1">Uncharacterized protein</fullName>
    </submittedName>
</protein>
<reference evidence="1" key="1">
    <citation type="submission" date="2020-02" db="EMBL/GenBank/DDBJ databases">
        <authorList>
            <person name="Meier V. D."/>
        </authorList>
    </citation>
    <scope>NUCLEOTIDE SEQUENCE</scope>
    <source>
        <strain evidence="1">AVDCRST_MAG08</strain>
    </source>
</reference>
<evidence type="ECO:0000313" key="1">
    <source>
        <dbReference type="EMBL" id="CAA9282464.1"/>
    </source>
</evidence>
<feature type="non-terminal residue" evidence="1">
    <location>
        <position position="1"/>
    </location>
</feature>
<name>A0A6J4JMS8_9PROT</name>
<sequence length="44" mass="4304">WSAAPGPAGRTAWRDGASCGGCCGPASRRPACSGGSVSTRANRP</sequence>
<dbReference type="AlphaFoldDB" id="A0A6J4JMS8"/>
<feature type="non-terminal residue" evidence="1">
    <location>
        <position position="44"/>
    </location>
</feature>
<organism evidence="1">
    <name type="scientific">uncultured Acetobacteraceae bacterium</name>
    <dbReference type="NCBI Taxonomy" id="169975"/>
    <lineage>
        <taxon>Bacteria</taxon>
        <taxon>Pseudomonadati</taxon>
        <taxon>Pseudomonadota</taxon>
        <taxon>Alphaproteobacteria</taxon>
        <taxon>Acetobacterales</taxon>
        <taxon>Acetobacteraceae</taxon>
        <taxon>environmental samples</taxon>
    </lineage>
</organism>